<organism evidence="15 16">
    <name type="scientific">Rhamnusium bicolor</name>
    <dbReference type="NCBI Taxonomy" id="1586634"/>
    <lineage>
        <taxon>Eukaryota</taxon>
        <taxon>Metazoa</taxon>
        <taxon>Ecdysozoa</taxon>
        <taxon>Arthropoda</taxon>
        <taxon>Hexapoda</taxon>
        <taxon>Insecta</taxon>
        <taxon>Pterygota</taxon>
        <taxon>Neoptera</taxon>
        <taxon>Endopterygota</taxon>
        <taxon>Coleoptera</taxon>
        <taxon>Polyphaga</taxon>
        <taxon>Cucujiformia</taxon>
        <taxon>Chrysomeloidea</taxon>
        <taxon>Cerambycidae</taxon>
        <taxon>Lepturinae</taxon>
        <taxon>Rhagiini</taxon>
        <taxon>Rhamnusium</taxon>
    </lineage>
</organism>
<keyword evidence="7 14" id="KW-0999">Mitochondrion inner membrane</keyword>
<dbReference type="InterPro" id="IPR009346">
    <property type="entry name" value="GRIM-19"/>
</dbReference>
<dbReference type="GO" id="GO:0005743">
    <property type="term" value="C:mitochondrial inner membrane"/>
    <property type="evidence" value="ECO:0007669"/>
    <property type="project" value="UniProtKB-SubCell"/>
</dbReference>
<keyword evidence="6 14" id="KW-0812">Transmembrane</keyword>
<name>A0AAV8WJD3_9CUCU</name>
<gene>
    <name evidence="15" type="ORF">NQ314_020962</name>
</gene>
<keyword evidence="16" id="KW-1185">Reference proteome</keyword>
<dbReference type="AlphaFoldDB" id="A0AAV8WJD3"/>
<comment type="subunit">
    <text evidence="13">Complex I is composed of 45 different subunits. Interacts with CARD15, but not with CARD4. Interacts with STAT3, but not with STAT1, STAT2 and STAT5A. Interacts with OLFM4.</text>
</comment>
<reference evidence="15" key="1">
    <citation type="journal article" date="2023" name="Insect Mol. Biol.">
        <title>Genome sequencing provides insights into the evolution of gene families encoding plant cell wall-degrading enzymes in longhorned beetles.</title>
        <authorList>
            <person name="Shin N.R."/>
            <person name="Okamura Y."/>
            <person name="Kirsch R."/>
            <person name="Pauchet Y."/>
        </authorList>
    </citation>
    <scope>NUCLEOTIDE SEQUENCE</scope>
    <source>
        <strain evidence="15">RBIC_L_NR</strain>
    </source>
</reference>
<evidence type="ECO:0000256" key="3">
    <source>
        <dbReference type="ARBA" id="ARBA00018192"/>
    </source>
</evidence>
<dbReference type="Proteomes" id="UP001162156">
    <property type="component" value="Unassembled WGS sequence"/>
</dbReference>
<comment type="function">
    <text evidence="12">Accessory subunit of the mitochondrial membrane respiratory chain NADH dehydrogenase (Complex I), that is believed not to be involved in catalysis. Complex I functions in the transfer of electrons from NADH to the respiratory chain. The immediate electron acceptor for the enzyme is believed to be ubiquinone. Involved in the interferon/all-trans-retinoic acid (IFN/RA) induced cell death. This apoptotic activity is inhibited by interaction with viral IRF1. Prevents the transactivation of STAT3 target genes. May play a role in CARD15-mediated innate mucosal responses and serve to regulate intestinal epithelial cell responses to microbes.</text>
</comment>
<keyword evidence="5 14" id="KW-0679">Respiratory chain</keyword>
<evidence type="ECO:0000256" key="4">
    <source>
        <dbReference type="ARBA" id="ARBA00022448"/>
    </source>
</evidence>
<evidence type="ECO:0000256" key="11">
    <source>
        <dbReference type="ARBA" id="ARBA00023136"/>
    </source>
</evidence>
<keyword evidence="10 14" id="KW-0496">Mitochondrion</keyword>
<evidence type="ECO:0000256" key="13">
    <source>
        <dbReference type="ARBA" id="ARBA00046797"/>
    </source>
</evidence>
<keyword evidence="9 14" id="KW-1133">Transmembrane helix</keyword>
<proteinExistence type="inferred from homology"/>
<keyword evidence="8 14" id="KW-0249">Electron transport</keyword>
<dbReference type="GO" id="GO:0045271">
    <property type="term" value="C:respiratory chain complex I"/>
    <property type="evidence" value="ECO:0007669"/>
    <property type="project" value="UniProtKB-UniRule"/>
</dbReference>
<dbReference type="Pfam" id="PF06212">
    <property type="entry name" value="GRIM-19"/>
    <property type="match status" value="1"/>
</dbReference>
<protein>
    <recommendedName>
        <fullName evidence="3 14">NADH dehydrogenase [ubiquinone] 1 alpha subcomplex subunit 13</fullName>
    </recommendedName>
</protein>
<evidence type="ECO:0000313" key="15">
    <source>
        <dbReference type="EMBL" id="KAJ8926659.1"/>
    </source>
</evidence>
<evidence type="ECO:0000256" key="5">
    <source>
        <dbReference type="ARBA" id="ARBA00022660"/>
    </source>
</evidence>
<evidence type="ECO:0000256" key="14">
    <source>
        <dbReference type="RuleBase" id="RU368034"/>
    </source>
</evidence>
<comment type="similarity">
    <text evidence="2 14">Belongs to the complex I NDUFA13 subunit family.</text>
</comment>
<evidence type="ECO:0000256" key="7">
    <source>
        <dbReference type="ARBA" id="ARBA00022792"/>
    </source>
</evidence>
<evidence type="ECO:0000256" key="9">
    <source>
        <dbReference type="ARBA" id="ARBA00022989"/>
    </source>
</evidence>
<comment type="function">
    <text evidence="14">Complex I functions in the transfer of electrons from NADH to the respiratory chain. Accessory subunit of the mitochondrial membrane respiratory chain NADH dehydrogenase (Complex I), that is believed not to be involved in catalysis.</text>
</comment>
<comment type="caution">
    <text evidence="15">The sequence shown here is derived from an EMBL/GenBank/DDBJ whole genome shotgun (WGS) entry which is preliminary data.</text>
</comment>
<accession>A0AAV8WJD3</accession>
<keyword evidence="11 14" id="KW-0472">Membrane</keyword>
<dbReference type="PANTHER" id="PTHR12966:SF0">
    <property type="entry name" value="NADH DEHYDROGENASE [UBIQUINONE] 1 ALPHA SUBCOMPLEX SUBUNIT 13"/>
    <property type="match status" value="1"/>
</dbReference>
<evidence type="ECO:0000256" key="10">
    <source>
        <dbReference type="ARBA" id="ARBA00023128"/>
    </source>
</evidence>
<evidence type="ECO:0000256" key="8">
    <source>
        <dbReference type="ARBA" id="ARBA00022982"/>
    </source>
</evidence>
<evidence type="ECO:0000256" key="2">
    <source>
        <dbReference type="ARBA" id="ARBA00007312"/>
    </source>
</evidence>
<feature type="transmembrane region" description="Helical" evidence="14">
    <location>
        <begin position="21"/>
        <end position="40"/>
    </location>
</feature>
<evidence type="ECO:0000256" key="6">
    <source>
        <dbReference type="ARBA" id="ARBA00022692"/>
    </source>
</evidence>
<evidence type="ECO:0000256" key="1">
    <source>
        <dbReference type="ARBA" id="ARBA00004298"/>
    </source>
</evidence>
<comment type="subcellular location">
    <subcellularLocation>
        <location evidence="1 14">Mitochondrion inner membrane</location>
        <topology evidence="1 14">Single-pass membrane protein</topology>
        <orientation evidence="1 14">Matrix side</orientation>
    </subcellularLocation>
</comment>
<dbReference type="EMBL" id="JANEYF010005822">
    <property type="protein sequence ID" value="KAJ8926659.1"/>
    <property type="molecule type" value="Genomic_DNA"/>
</dbReference>
<evidence type="ECO:0000256" key="12">
    <source>
        <dbReference type="ARBA" id="ARBA00045908"/>
    </source>
</evidence>
<sequence length="138" mass="16091">MATAEAQCRQDLPPPGGYKRWALFGGYLAMTAGAGYLYYLNCKAVKITDLEIRSASLAIYPMLLAERDREYLKQLRRNRDEENELMRNVEGWKTGTWYGEPIYHTQDKNLLINPRFQEYYVHASYKDYTNRAHIGLLS</sequence>
<keyword evidence="4 14" id="KW-0813">Transport</keyword>
<dbReference type="PANTHER" id="PTHR12966">
    <property type="entry name" value="NADH DEHYDROGENASE UBIQUINONE 1 ALPHA SUBCOMPLEX SUBUNIT 13"/>
    <property type="match status" value="1"/>
</dbReference>
<evidence type="ECO:0000313" key="16">
    <source>
        <dbReference type="Proteomes" id="UP001162156"/>
    </source>
</evidence>